<dbReference type="InterPro" id="IPR031370">
    <property type="entry name" value="Aim3"/>
</dbReference>
<organism evidence="5 6">
    <name type="scientific">Maudiozyma barnettii</name>
    <dbReference type="NCBI Taxonomy" id="61262"/>
    <lineage>
        <taxon>Eukaryota</taxon>
        <taxon>Fungi</taxon>
        <taxon>Dikarya</taxon>
        <taxon>Ascomycota</taxon>
        <taxon>Saccharomycotina</taxon>
        <taxon>Saccharomycetes</taxon>
        <taxon>Saccharomycetales</taxon>
        <taxon>Saccharomycetaceae</taxon>
        <taxon>Maudiozyma</taxon>
    </lineage>
</organism>
<dbReference type="EMBL" id="CAEFZW010000001">
    <property type="protein sequence ID" value="CAB4252052.1"/>
    <property type="molecule type" value="Genomic_DNA"/>
</dbReference>
<reference evidence="5 6" key="1">
    <citation type="submission" date="2020-05" db="EMBL/GenBank/DDBJ databases">
        <authorList>
            <person name="Casaregola S."/>
            <person name="Devillers H."/>
            <person name="Grondin C."/>
        </authorList>
    </citation>
    <scope>NUCLEOTIDE SEQUENCE [LARGE SCALE GENOMIC DNA]</scope>
    <source>
        <strain evidence="5 6">CLIB 1767</strain>
    </source>
</reference>
<feature type="compositionally biased region" description="Basic and acidic residues" evidence="4">
    <location>
        <begin position="45"/>
        <end position="67"/>
    </location>
</feature>
<keyword evidence="6" id="KW-1185">Reference proteome</keyword>
<protein>
    <submittedName>
        <fullName evidence="5">Similar to Saccharomyces cerevisiae YBR108W AIM3 Protein interacting with Rvs167p</fullName>
    </submittedName>
</protein>
<gene>
    <name evidence="5" type="ORF">KABA2_01S04906</name>
</gene>
<comment type="subcellular location">
    <subcellularLocation>
        <location evidence="1">Membrane raft</location>
        <topology evidence="1">Peripheral membrane protein</topology>
    </subcellularLocation>
</comment>
<feature type="compositionally biased region" description="Basic and acidic residues" evidence="4">
    <location>
        <begin position="299"/>
        <end position="310"/>
    </location>
</feature>
<evidence type="ECO:0000256" key="3">
    <source>
        <dbReference type="ARBA" id="ARBA00023136"/>
    </source>
</evidence>
<dbReference type="AlphaFoldDB" id="A0A8H2VB64"/>
<feature type="compositionally biased region" description="Polar residues" evidence="4">
    <location>
        <begin position="537"/>
        <end position="563"/>
    </location>
</feature>
<evidence type="ECO:0000256" key="2">
    <source>
        <dbReference type="ARBA" id="ARBA00005311"/>
    </source>
</evidence>
<evidence type="ECO:0000256" key="4">
    <source>
        <dbReference type="SAM" id="MobiDB-lite"/>
    </source>
</evidence>
<comment type="caution">
    <text evidence="5">The sequence shown here is derived from an EMBL/GenBank/DDBJ whole genome shotgun (WGS) entry which is preliminary data.</text>
</comment>
<evidence type="ECO:0000256" key="1">
    <source>
        <dbReference type="ARBA" id="ARBA00004256"/>
    </source>
</evidence>
<feature type="compositionally biased region" description="Acidic residues" evidence="4">
    <location>
        <begin position="688"/>
        <end position="697"/>
    </location>
</feature>
<feature type="compositionally biased region" description="Low complexity" evidence="4">
    <location>
        <begin position="15"/>
        <end position="24"/>
    </location>
</feature>
<sequence length="714" mass="80238">MGFDADSFKKGVVSVGKKGFSGTKKVSKAAYSAGKGSYNKHKGKDHSEKDDRKGEEFEREHDFDSRHSSSAYSSERNTGDYGTHTIQSQSQFKPTTSAYGQTPYQPGVTPTSSVANTYQPGVTPTPVQTTPYQPGVTPTPVQTTPYQPGVTPTPVQTTPYQPGVTPTPVQTTPYKPGVSPYQPSVPPGGTPNPVATTTQPPQSFQITPVDIASLPAPPIHHNRSEMVVPKVVDDSIPEEKEIIDENGNTERAEPITDGTNVIEPPKRNTTVPDKLSNGQGINQELHSNFKKKVPSNDHLCVRSEQNELTHDPSPIKSPIRSHGSRVSLHDRSTHSIKHNNNNEPKELTDGRRYDSTDAPKHKEQGFDEIPRSRRRDDYDEPRSRRGDDYDEPRSRRRDDYDEPRSRRGDDYDEPRSRRRDDYDEPRSRRRDDYDDTRSRRIEYQDDIPISRRRNENDYEDRHIHNSSKSRSHEPIDFPSGTRNDESNRERFIENEEDAPPLPSRNRATSEAMIPPPPLVARSRTTSEAPKPLPSPRKIQSVTSMNKSSFESIPSRPHSISQTRGPPPVVPKSRRNTIRSDDNNVAANQITNVKLDNQETLEDKNVKNHILPNAKLVNELANMNLKNNESKSDPVKLSTKKTSPPQVPKKKESLKGKSPMIPKKKVGLMSGSNSISNELINRGSHNDINESEINDNEENMSPLERYKRNLVKNNA</sequence>
<dbReference type="Pfam" id="PF17096">
    <property type="entry name" value="AIM3"/>
    <property type="match status" value="1"/>
</dbReference>
<dbReference type="GO" id="GO:0030479">
    <property type="term" value="C:actin cortical patch"/>
    <property type="evidence" value="ECO:0007669"/>
    <property type="project" value="InterPro"/>
</dbReference>
<feature type="compositionally biased region" description="Low complexity" evidence="4">
    <location>
        <begin position="117"/>
        <end position="173"/>
    </location>
</feature>
<feature type="compositionally biased region" description="Polar residues" evidence="4">
    <location>
        <begin position="267"/>
        <end position="286"/>
    </location>
</feature>
<dbReference type="RefSeq" id="XP_041404091.1">
    <property type="nucleotide sequence ID" value="XM_041548157.1"/>
</dbReference>
<proteinExistence type="inferred from homology"/>
<comment type="similarity">
    <text evidence="2">Belongs to the AIM3 family.</text>
</comment>
<evidence type="ECO:0000313" key="6">
    <source>
        <dbReference type="Proteomes" id="UP000644660"/>
    </source>
</evidence>
<feature type="compositionally biased region" description="Basic and acidic residues" evidence="4">
    <location>
        <begin position="343"/>
        <end position="463"/>
    </location>
</feature>
<dbReference type="GO" id="GO:0045121">
    <property type="term" value="C:membrane raft"/>
    <property type="evidence" value="ECO:0007669"/>
    <property type="project" value="UniProtKB-SubCell"/>
</dbReference>
<feature type="compositionally biased region" description="Basic and acidic residues" evidence="4">
    <location>
        <begin position="482"/>
        <end position="493"/>
    </location>
</feature>
<accession>A0A8H2VB64</accession>
<feature type="compositionally biased region" description="Polar residues" evidence="4">
    <location>
        <begin position="84"/>
        <end position="116"/>
    </location>
</feature>
<feature type="region of interest" description="Disordered" evidence="4">
    <location>
        <begin position="626"/>
        <end position="714"/>
    </location>
</feature>
<feature type="compositionally biased region" description="Polar residues" evidence="4">
    <location>
        <begin position="193"/>
        <end position="206"/>
    </location>
</feature>
<dbReference type="Proteomes" id="UP000644660">
    <property type="component" value="Unassembled WGS sequence"/>
</dbReference>
<feature type="region of interest" description="Disordered" evidence="4">
    <location>
        <begin position="15"/>
        <end position="579"/>
    </location>
</feature>
<dbReference type="GO" id="GO:0051016">
    <property type="term" value="P:barbed-end actin filament capping"/>
    <property type="evidence" value="ECO:0007669"/>
    <property type="project" value="InterPro"/>
</dbReference>
<dbReference type="GeneID" id="64855171"/>
<feature type="compositionally biased region" description="Basic and acidic residues" evidence="4">
    <location>
        <begin position="231"/>
        <end position="240"/>
    </location>
</feature>
<evidence type="ECO:0000313" key="5">
    <source>
        <dbReference type="EMBL" id="CAB4252052.1"/>
    </source>
</evidence>
<keyword evidence="3" id="KW-0472">Membrane</keyword>
<feature type="compositionally biased region" description="Polar residues" evidence="4">
    <location>
        <begin position="669"/>
        <end position="678"/>
    </location>
</feature>
<name>A0A8H2VB64_9SACH</name>